<evidence type="ECO:0000313" key="14">
    <source>
        <dbReference type="EMBL" id="KAG5960278.1"/>
    </source>
</evidence>
<evidence type="ECO:0000256" key="4">
    <source>
        <dbReference type="ARBA" id="ARBA00022771"/>
    </source>
</evidence>
<dbReference type="InterPro" id="IPR021752">
    <property type="entry name" value="TF_Rrn7_Zf"/>
</dbReference>
<dbReference type="PANTHER" id="PTHR31576">
    <property type="entry name" value="TATA BOX-BINDING PROTEIN-ASSOCIATED FACTOR RNA POLYMERASE I SUBUNIT B"/>
    <property type="match status" value="1"/>
</dbReference>
<evidence type="ECO:0000256" key="8">
    <source>
        <dbReference type="ARBA" id="ARBA00023163"/>
    </source>
</evidence>
<reference evidence="14 15" key="1">
    <citation type="journal article" date="2020" name="bioRxiv">
        <title>Whole genome comparisons of ergot fungi reveals the divergence and evolution of species within the genus Claviceps are the result of varying mechanisms driving genome evolution and host range expansion.</title>
        <authorList>
            <person name="Wyka S.A."/>
            <person name="Mondo S.J."/>
            <person name="Liu M."/>
            <person name="Dettman J."/>
            <person name="Nalam V."/>
            <person name="Broders K.D."/>
        </authorList>
    </citation>
    <scope>NUCLEOTIDE SEQUENCE</scope>
    <source>
        <strain evidence="14">CCC 1102</strain>
        <strain evidence="13 15">LM583</strain>
    </source>
</reference>
<sequence>MDDRRELRKMPRGERCPECGSRKWYLQDGLRYCARGHQIEGFIQFEVGGEEAMGRTGPVARRKKEVREVEKRQLTGQEGKSLYVEAVQLLLRKQLEFLVRKKGHRPELETVVRDLWDLRIRGYGASIHDYDISESEPETFSSQPVAADMQEKLSWKPASRVQSWDPARGNGWPLPRMPETLALCYLGCLLLKIPTRLADLQNWVSAGSMPYLRAYVELPVEMQKRMPSAYVKALKLPSAGGLKGHDLYQTLLDTVFSYKVNYEMTFPEMNWFPMLVQYAKELALPVEVVSITKRLVATFDYCFEFPALKARTTPFDHPEIKLLAFLVVSTKLCFPLNHGQYVSLASPSLPIPRFDWEKWKAGYTEQLEKLRRQILERPSFEELSPEKITNLEDGEFDAFVSYLRDTIGNNTKDPITDFFPVELGSPPQPSLPDVIESQVEKEAHRVLAEAVKADNNTAPGAKRYESFRAVQDLPETASVFFNAAGDAAGVPLDMLVRATHKLEQHLIWWQWNQPVINSESIIYASVN</sequence>
<proteinExistence type="inferred from homology"/>
<accession>A0A9P7MNH3</accession>
<name>A0A9P7MNH3_9HYPO</name>
<evidence type="ECO:0008006" key="17">
    <source>
        <dbReference type="Google" id="ProtNLM"/>
    </source>
</evidence>
<keyword evidence="7" id="KW-0238">DNA-binding</keyword>
<evidence type="ECO:0000313" key="15">
    <source>
        <dbReference type="Proteomes" id="UP000742024"/>
    </source>
</evidence>
<evidence type="ECO:0000259" key="12">
    <source>
        <dbReference type="Pfam" id="PF20645"/>
    </source>
</evidence>
<dbReference type="InterPro" id="IPR033599">
    <property type="entry name" value="TAF1B/Rrn7"/>
</dbReference>
<dbReference type="Pfam" id="PF20645">
    <property type="entry name" value="Rrn7_cyclin_C"/>
    <property type="match status" value="1"/>
</dbReference>
<dbReference type="PANTHER" id="PTHR31576:SF2">
    <property type="entry name" value="TATA BOX-BINDING PROTEIN-ASSOCIATED FACTOR RNA POLYMERASE I SUBUNIT B"/>
    <property type="match status" value="1"/>
</dbReference>
<dbReference type="Pfam" id="PF20644">
    <property type="entry name" value="Rrn7_cyclin_N"/>
    <property type="match status" value="1"/>
</dbReference>
<evidence type="ECO:0000259" key="11">
    <source>
        <dbReference type="Pfam" id="PF20644"/>
    </source>
</evidence>
<evidence type="ECO:0000256" key="9">
    <source>
        <dbReference type="ARBA" id="ARBA00023242"/>
    </source>
</evidence>
<gene>
    <name evidence="14" type="ORF">E4U56_004463</name>
    <name evidence="13" type="ORF">E4U57_004421</name>
</gene>
<protein>
    <recommendedName>
        <fullName evidence="17">RNA polymerase I-specific transcription initiation factor rrn7</fullName>
    </recommendedName>
</protein>
<organism evidence="14 16">
    <name type="scientific">Claviceps arundinis</name>
    <dbReference type="NCBI Taxonomy" id="1623583"/>
    <lineage>
        <taxon>Eukaryota</taxon>
        <taxon>Fungi</taxon>
        <taxon>Dikarya</taxon>
        <taxon>Ascomycota</taxon>
        <taxon>Pezizomycotina</taxon>
        <taxon>Sordariomycetes</taxon>
        <taxon>Hypocreomycetidae</taxon>
        <taxon>Hypocreales</taxon>
        <taxon>Clavicipitaceae</taxon>
        <taxon>Claviceps</taxon>
    </lineage>
</organism>
<keyword evidence="8" id="KW-0804">Transcription</keyword>
<dbReference type="GO" id="GO:0001164">
    <property type="term" value="F:RNA polymerase I core promoter sequence-specific DNA binding"/>
    <property type="evidence" value="ECO:0007669"/>
    <property type="project" value="InterPro"/>
</dbReference>
<dbReference type="EMBL" id="SRPS01000291">
    <property type="protein sequence ID" value="KAG5960278.1"/>
    <property type="molecule type" value="Genomic_DNA"/>
</dbReference>
<evidence type="ECO:0000256" key="5">
    <source>
        <dbReference type="ARBA" id="ARBA00022833"/>
    </source>
</evidence>
<dbReference type="EMBL" id="SRPR01000330">
    <property type="protein sequence ID" value="KAG5954507.1"/>
    <property type="molecule type" value="Genomic_DNA"/>
</dbReference>
<keyword evidence="15" id="KW-1185">Reference proteome</keyword>
<evidence type="ECO:0000256" key="6">
    <source>
        <dbReference type="ARBA" id="ARBA00023015"/>
    </source>
</evidence>
<keyword evidence="3" id="KW-0479">Metal-binding</keyword>
<evidence type="ECO:0000259" key="10">
    <source>
        <dbReference type="Pfam" id="PF11781"/>
    </source>
</evidence>
<dbReference type="AlphaFoldDB" id="A0A9P7MNH3"/>
<dbReference type="Proteomes" id="UP000784919">
    <property type="component" value="Unassembled WGS sequence"/>
</dbReference>
<comment type="caution">
    <text evidence="14">The sequence shown here is derived from an EMBL/GenBank/DDBJ whole genome shotgun (WGS) entry which is preliminary data.</text>
</comment>
<feature type="domain" description="RRN7-type" evidence="10">
    <location>
        <begin position="10"/>
        <end position="41"/>
    </location>
</feature>
<dbReference type="Pfam" id="PF11781">
    <property type="entry name" value="Zn_ribbon_RRN7"/>
    <property type="match status" value="1"/>
</dbReference>
<feature type="domain" description="Rrn7/TAF1B C-terminal cyclin" evidence="12">
    <location>
        <begin position="244"/>
        <end position="375"/>
    </location>
</feature>
<dbReference type="InterPro" id="IPR048538">
    <property type="entry name" value="Rrn7_cyclin_C"/>
</dbReference>
<comment type="subcellular location">
    <subcellularLocation>
        <location evidence="1">Nucleus</location>
        <location evidence="1">Nucleolus</location>
    </subcellularLocation>
</comment>
<evidence type="ECO:0000256" key="2">
    <source>
        <dbReference type="ARBA" id="ARBA00006899"/>
    </source>
</evidence>
<evidence type="ECO:0000256" key="3">
    <source>
        <dbReference type="ARBA" id="ARBA00022723"/>
    </source>
</evidence>
<dbReference type="OrthoDB" id="428577at2759"/>
<keyword evidence="6" id="KW-0805">Transcription regulation</keyword>
<comment type="similarity">
    <text evidence="2">Belongs to the RRN7/TAF1B family.</text>
</comment>
<keyword evidence="4" id="KW-0863">Zinc-finger</keyword>
<evidence type="ECO:0000313" key="13">
    <source>
        <dbReference type="EMBL" id="KAG5954507.1"/>
    </source>
</evidence>
<keyword evidence="9" id="KW-0539">Nucleus</keyword>
<keyword evidence="5" id="KW-0862">Zinc</keyword>
<dbReference type="InterPro" id="IPR048540">
    <property type="entry name" value="Rrn7_cyclin_N"/>
</dbReference>
<dbReference type="Proteomes" id="UP000742024">
    <property type="component" value="Unassembled WGS sequence"/>
</dbReference>
<evidence type="ECO:0000313" key="16">
    <source>
        <dbReference type="Proteomes" id="UP000784919"/>
    </source>
</evidence>
<dbReference type="GO" id="GO:0070860">
    <property type="term" value="C:RNA polymerase I core factor complex"/>
    <property type="evidence" value="ECO:0007669"/>
    <property type="project" value="InterPro"/>
</dbReference>
<feature type="domain" description="Rrn7/TAF1B N-terminal cyclin" evidence="11">
    <location>
        <begin position="87"/>
        <end position="219"/>
    </location>
</feature>
<evidence type="ECO:0000256" key="7">
    <source>
        <dbReference type="ARBA" id="ARBA00023125"/>
    </source>
</evidence>
<dbReference type="GO" id="GO:0042790">
    <property type="term" value="P:nucleolar large rRNA transcription by RNA polymerase I"/>
    <property type="evidence" value="ECO:0007669"/>
    <property type="project" value="TreeGrafter"/>
</dbReference>
<dbReference type="GO" id="GO:0008270">
    <property type="term" value="F:zinc ion binding"/>
    <property type="evidence" value="ECO:0007669"/>
    <property type="project" value="UniProtKB-KW"/>
</dbReference>
<evidence type="ECO:0000256" key="1">
    <source>
        <dbReference type="ARBA" id="ARBA00004604"/>
    </source>
</evidence>